<evidence type="ECO:0000313" key="2">
    <source>
        <dbReference type="Proteomes" id="UP001525890"/>
    </source>
</evidence>
<organism evidence="1 2">
    <name type="scientific">Laspinema palackyanum D2a</name>
    <dbReference type="NCBI Taxonomy" id="2953684"/>
    <lineage>
        <taxon>Bacteria</taxon>
        <taxon>Bacillati</taxon>
        <taxon>Cyanobacteriota</taxon>
        <taxon>Cyanophyceae</taxon>
        <taxon>Oscillatoriophycideae</taxon>
        <taxon>Oscillatoriales</taxon>
        <taxon>Laspinemataceae</taxon>
        <taxon>Laspinema</taxon>
        <taxon>Laspinema palackyanum</taxon>
    </lineage>
</organism>
<gene>
    <name evidence="1" type="ORF">NG799_29300</name>
</gene>
<accession>A0ABT2N081</accession>
<proteinExistence type="predicted"/>
<reference evidence="1 2" key="1">
    <citation type="journal article" date="2022" name="Front. Microbiol.">
        <title>High genomic differentiation and limited gene flow indicate recent cryptic speciation within the genus Laspinema (cyanobacteria).</title>
        <authorList>
            <person name="Stanojkovic A."/>
            <person name="Skoupy S."/>
            <person name="Skaloud P."/>
            <person name="Dvorak P."/>
        </authorList>
    </citation>
    <scope>NUCLEOTIDE SEQUENCE [LARGE SCALE GENOMIC DNA]</scope>
    <source>
        <strain evidence="1 2">D2a</strain>
    </source>
</reference>
<comment type="caution">
    <text evidence="1">The sequence shown here is derived from an EMBL/GenBank/DDBJ whole genome shotgun (WGS) entry which is preliminary data.</text>
</comment>
<dbReference type="RefSeq" id="WP_368009827.1">
    <property type="nucleotide sequence ID" value="NZ_JAMXFF010000103.1"/>
</dbReference>
<name>A0ABT2N081_9CYAN</name>
<dbReference type="Proteomes" id="UP001525890">
    <property type="component" value="Unassembled WGS sequence"/>
</dbReference>
<protein>
    <submittedName>
        <fullName evidence="1">Uncharacterized protein</fullName>
    </submittedName>
</protein>
<sequence length="103" mass="12043">MIDARKAVLAAQDYFNSMLDLLNQDSLLVVSDVRLEEVEMSEDKKYWLITFGYNLVSQLEFQKNRTSIALNKEIVKSKENRHYKILKVNTNNGEVESMKNREV</sequence>
<keyword evidence="2" id="KW-1185">Reference proteome</keyword>
<evidence type="ECO:0000313" key="1">
    <source>
        <dbReference type="EMBL" id="MCT7970414.1"/>
    </source>
</evidence>
<dbReference type="EMBL" id="JAMXFF010000103">
    <property type="protein sequence ID" value="MCT7970414.1"/>
    <property type="molecule type" value="Genomic_DNA"/>
</dbReference>